<keyword evidence="5" id="KW-1185">Reference proteome</keyword>
<feature type="compositionally biased region" description="Low complexity" evidence="2">
    <location>
        <begin position="87"/>
        <end position="99"/>
    </location>
</feature>
<name>A0A3D8T827_9HELO</name>
<evidence type="ECO:0000259" key="3">
    <source>
        <dbReference type="PROSITE" id="PS50048"/>
    </source>
</evidence>
<dbReference type="GO" id="GO:0008270">
    <property type="term" value="F:zinc ion binding"/>
    <property type="evidence" value="ECO:0007669"/>
    <property type="project" value="InterPro"/>
</dbReference>
<dbReference type="InterPro" id="IPR001138">
    <property type="entry name" value="Zn2Cys6_DnaBD"/>
</dbReference>
<reference evidence="4 5" key="1">
    <citation type="journal article" date="2018" name="IMA Fungus">
        <title>IMA Genome-F 9: Draft genome sequence of Annulohypoxylon stygium, Aspergillus mulundensis, Berkeleyomyces basicola (syn. Thielaviopsis basicola), Ceratocystis smalleyi, two Cercospora beticola strains, Coleophoma cylindrospora, Fusarium fracticaudum, Phialophora cf. hyalina, and Morchella septimelata.</title>
        <authorList>
            <person name="Wingfield B.D."/>
            <person name="Bills G.F."/>
            <person name="Dong Y."/>
            <person name="Huang W."/>
            <person name="Nel W.J."/>
            <person name="Swalarsk-Parry B.S."/>
            <person name="Vaghefi N."/>
            <person name="Wilken P.M."/>
            <person name="An Z."/>
            <person name="de Beer Z.W."/>
            <person name="De Vos L."/>
            <person name="Chen L."/>
            <person name="Duong T.A."/>
            <person name="Gao Y."/>
            <person name="Hammerbacher A."/>
            <person name="Kikkert J.R."/>
            <person name="Li Y."/>
            <person name="Li H."/>
            <person name="Li K."/>
            <person name="Li Q."/>
            <person name="Liu X."/>
            <person name="Ma X."/>
            <person name="Naidoo K."/>
            <person name="Pethybridge S.J."/>
            <person name="Sun J."/>
            <person name="Steenkamp E.T."/>
            <person name="van der Nest M.A."/>
            <person name="van Wyk S."/>
            <person name="Wingfield M.J."/>
            <person name="Xiong C."/>
            <person name="Yue Q."/>
            <person name="Zhang X."/>
        </authorList>
    </citation>
    <scope>NUCLEOTIDE SEQUENCE [LARGE SCALE GENOMIC DNA]</scope>
    <source>
        <strain evidence="4 5">BP5796</strain>
    </source>
</reference>
<dbReference type="EMBL" id="PDLN01000001">
    <property type="protein sequence ID" value="RDW94674.1"/>
    <property type="molecule type" value="Genomic_DNA"/>
</dbReference>
<keyword evidence="1" id="KW-0539">Nucleus</keyword>
<dbReference type="CDD" id="cd00067">
    <property type="entry name" value="GAL4"/>
    <property type="match status" value="1"/>
</dbReference>
<accession>A0A3D8T827</accession>
<gene>
    <name evidence="4" type="ORF">BP5796_00437</name>
</gene>
<comment type="caution">
    <text evidence="4">The sequence shown here is derived from an EMBL/GenBank/DDBJ whole genome shotgun (WGS) entry which is preliminary data.</text>
</comment>
<feature type="domain" description="Zn(2)-C6 fungal-type" evidence="3">
    <location>
        <begin position="10"/>
        <end position="43"/>
    </location>
</feature>
<dbReference type="Pfam" id="PF00172">
    <property type="entry name" value="Zn_clus"/>
    <property type="match status" value="1"/>
</dbReference>
<dbReference type="PANTHER" id="PTHR38791">
    <property type="entry name" value="ZN(II)2CYS6 TRANSCRIPTION FACTOR (EUROFUNG)-RELATED-RELATED"/>
    <property type="match status" value="1"/>
</dbReference>
<sequence length="676" mass="74915">MVYCGKPSKGCGSCRERKIRCDQAKPMCSQCARLDRKESECVYRNLLDLSFRNESLAVIEKANKPRPSPAPRPPKQKSLSAKSLPTRRASSARGGPARPTNVRPPVITDEQNSHIITWTANEPSHEGASSTTSTADLFTDDDAWSWSWADASASYATDPAPYAFTTAWSTSSSGYDGSSPPYFDDASYFCSPAADYALSPNPEDVAAGYFNANFITPSAGPSRGTWTYLEDFSSTGPSMDPMVNAGMTAIYVGAMSNQYRSQALVVRARREYASALNQINAALRSPTEAVKDSTLLSIMILSVYETITASNKMSVKAWTEHLNGAGALIRLRGAAQFKTATGRGLFLQVLNHYLMSCIQREIPLPNDFIELRKEAAKYTDTSEPQWQSVNSIIEIAFFRAAVRAGRFSNLKEIIDTAINMDTILARKFAWENLPPSWHYETVFTDEFPEVVHNGCYHIYFDYLLTQIWNNMRTIRILLHETIRVKLLEGFSTAPAMFMDVKYSSQLQRSTEILIKLRDDILRSVPQQLGYVTRRPFSSGPDDVESYTAFLNSETTPALRAPKSPASSLRFSTTPTARAIGGYFLLWPLYISGMTRATTAPQRAWIIARLRYIGQTMGIGQADAVAGFLSNQAAVNLMLSKWKGQTTVKEVADWVESVKRRAMMAGKGTGMGKEVDV</sequence>
<dbReference type="AlphaFoldDB" id="A0A3D8T827"/>
<dbReference type="Proteomes" id="UP000256328">
    <property type="component" value="Unassembled WGS sequence"/>
</dbReference>
<dbReference type="InterPro" id="IPR053175">
    <property type="entry name" value="DHMBA_Reg_Transcription_Factor"/>
</dbReference>
<evidence type="ECO:0000256" key="1">
    <source>
        <dbReference type="ARBA" id="ARBA00023242"/>
    </source>
</evidence>
<dbReference type="InterPro" id="IPR036864">
    <property type="entry name" value="Zn2-C6_fun-type_DNA-bd_sf"/>
</dbReference>
<dbReference type="GO" id="GO:0000981">
    <property type="term" value="F:DNA-binding transcription factor activity, RNA polymerase II-specific"/>
    <property type="evidence" value="ECO:0007669"/>
    <property type="project" value="InterPro"/>
</dbReference>
<dbReference type="SUPFAM" id="SSF57701">
    <property type="entry name" value="Zn2/Cys6 DNA-binding domain"/>
    <property type="match status" value="1"/>
</dbReference>
<evidence type="ECO:0000313" key="4">
    <source>
        <dbReference type="EMBL" id="RDW94674.1"/>
    </source>
</evidence>
<feature type="region of interest" description="Disordered" evidence="2">
    <location>
        <begin position="62"/>
        <end position="106"/>
    </location>
</feature>
<dbReference type="Gene3D" id="4.10.240.10">
    <property type="entry name" value="Zn(2)-C6 fungal-type DNA-binding domain"/>
    <property type="match status" value="1"/>
</dbReference>
<dbReference type="OrthoDB" id="5429770at2759"/>
<proteinExistence type="predicted"/>
<protein>
    <recommendedName>
        <fullName evidence="3">Zn(2)-C6 fungal-type domain-containing protein</fullName>
    </recommendedName>
</protein>
<dbReference type="Pfam" id="PF11951">
    <property type="entry name" value="Fungal_trans_2"/>
    <property type="match status" value="1"/>
</dbReference>
<dbReference type="SMART" id="SM00066">
    <property type="entry name" value="GAL4"/>
    <property type="match status" value="1"/>
</dbReference>
<dbReference type="PROSITE" id="PS50048">
    <property type="entry name" value="ZN2_CY6_FUNGAL_2"/>
    <property type="match status" value="1"/>
</dbReference>
<organism evidence="4 5">
    <name type="scientific">Coleophoma crateriformis</name>
    <dbReference type="NCBI Taxonomy" id="565419"/>
    <lineage>
        <taxon>Eukaryota</taxon>
        <taxon>Fungi</taxon>
        <taxon>Dikarya</taxon>
        <taxon>Ascomycota</taxon>
        <taxon>Pezizomycotina</taxon>
        <taxon>Leotiomycetes</taxon>
        <taxon>Helotiales</taxon>
        <taxon>Dermateaceae</taxon>
        <taxon>Coleophoma</taxon>
    </lineage>
</organism>
<dbReference type="InterPro" id="IPR021858">
    <property type="entry name" value="Fun_TF"/>
</dbReference>
<evidence type="ECO:0000313" key="5">
    <source>
        <dbReference type="Proteomes" id="UP000256328"/>
    </source>
</evidence>
<evidence type="ECO:0000256" key="2">
    <source>
        <dbReference type="SAM" id="MobiDB-lite"/>
    </source>
</evidence>